<name>A0ABU5ZZN3_9FLAO</name>
<dbReference type="EMBL" id="JAYKLX010000008">
    <property type="protein sequence ID" value="MEB3347327.1"/>
    <property type="molecule type" value="Genomic_DNA"/>
</dbReference>
<sequence length="226" mass="25852">MKTAIILGATGLTGGILLKQLIDDDRYDKIKLFSRKTIGISHPKIEEYIINMLELRDHAQEFIADEVFCCIGTTNAKTPDKELYHNIDYGIPVSAARLSKTNRIQTLIVISALGADSESRIFYNRTKGEMENAILEFDIPKTHILQPSLIGGKRDEKRPGEYFFKVVMKVFNPLLFGPLKKYRIIHPETIVSCMIWLANNEFDKKRIVSDEIKEIEKKSGRISDYE</sequence>
<dbReference type="PANTHER" id="PTHR14097">
    <property type="entry name" value="OXIDOREDUCTASE HTATIP2"/>
    <property type="match status" value="1"/>
</dbReference>
<evidence type="ECO:0000313" key="2">
    <source>
        <dbReference type="Proteomes" id="UP001327027"/>
    </source>
</evidence>
<dbReference type="SUPFAM" id="SSF51735">
    <property type="entry name" value="NAD(P)-binding Rossmann-fold domains"/>
    <property type="match status" value="1"/>
</dbReference>
<dbReference type="RefSeq" id="WP_324181349.1">
    <property type="nucleotide sequence ID" value="NZ_BAABAW010000025.1"/>
</dbReference>
<keyword evidence="2" id="KW-1185">Reference proteome</keyword>
<comment type="caution">
    <text evidence="1">The sequence shown here is derived from an EMBL/GenBank/DDBJ whole genome shotgun (WGS) entry which is preliminary data.</text>
</comment>
<dbReference type="Gene3D" id="3.40.50.720">
    <property type="entry name" value="NAD(P)-binding Rossmann-like Domain"/>
    <property type="match status" value="1"/>
</dbReference>
<accession>A0ABU5ZZN3</accession>
<proteinExistence type="predicted"/>
<dbReference type="Proteomes" id="UP001327027">
    <property type="component" value="Unassembled WGS sequence"/>
</dbReference>
<organism evidence="1 2">
    <name type="scientific">Aquimarina gracilis</name>
    <dbReference type="NCBI Taxonomy" id="874422"/>
    <lineage>
        <taxon>Bacteria</taxon>
        <taxon>Pseudomonadati</taxon>
        <taxon>Bacteroidota</taxon>
        <taxon>Flavobacteriia</taxon>
        <taxon>Flavobacteriales</taxon>
        <taxon>Flavobacteriaceae</taxon>
        <taxon>Aquimarina</taxon>
    </lineage>
</organism>
<evidence type="ECO:0000313" key="1">
    <source>
        <dbReference type="EMBL" id="MEB3347327.1"/>
    </source>
</evidence>
<protein>
    <submittedName>
        <fullName evidence="1">Nucleoside-diphosphate sugar epimerase</fullName>
    </submittedName>
</protein>
<gene>
    <name evidence="1" type="ORF">U6A24_17765</name>
</gene>
<reference evidence="1 2" key="1">
    <citation type="journal article" date="2013" name="Int. J. Syst. Evol. Microbiol.">
        <title>Aquimarina gracilis sp. nov., isolated from the gut microflora of a mussel, Mytilus coruscus, and emended description of Aquimarina spongiae.</title>
        <authorList>
            <person name="Park S.C."/>
            <person name="Choe H.N."/>
            <person name="Baik K.S."/>
            <person name="Seong C.N."/>
        </authorList>
    </citation>
    <scope>NUCLEOTIDE SEQUENCE [LARGE SCALE GENOMIC DNA]</scope>
    <source>
        <strain evidence="1 2">PSC32</strain>
    </source>
</reference>
<dbReference type="InterPro" id="IPR036291">
    <property type="entry name" value="NAD(P)-bd_dom_sf"/>
</dbReference>
<dbReference type="PANTHER" id="PTHR14097:SF7">
    <property type="entry name" value="OXIDOREDUCTASE HTATIP2"/>
    <property type="match status" value="1"/>
</dbReference>